<evidence type="ECO:0000256" key="2">
    <source>
        <dbReference type="ARBA" id="ARBA00022475"/>
    </source>
</evidence>
<evidence type="ECO:0000313" key="9">
    <source>
        <dbReference type="Proteomes" id="UP000279227"/>
    </source>
</evidence>
<evidence type="ECO:0000256" key="4">
    <source>
        <dbReference type="ARBA" id="ARBA00022989"/>
    </source>
</evidence>
<feature type="transmembrane region" description="Helical" evidence="6">
    <location>
        <begin position="27"/>
        <end position="49"/>
    </location>
</feature>
<dbReference type="GeneID" id="93020376"/>
<dbReference type="PANTHER" id="PTHR36115">
    <property type="entry name" value="PROLINE-RICH ANTIGEN HOMOLOG-RELATED"/>
    <property type="match status" value="1"/>
</dbReference>
<dbReference type="RefSeq" id="WP_002976695.1">
    <property type="nucleotide sequence ID" value="NZ_CP031676.1"/>
</dbReference>
<dbReference type="KEGG" id="cgle:NCTC11432_02539"/>
<sequence length="168" mass="19992">MRKYLIVVDRHKASTGTRFLNYFLDRIFIQFIFYTFFFAFTLFYTIVFGEVIYEEDLDNDTSVAISIIISYFFVYFSYFFFMEYYLGKTVAKYITGTKVISIDGNPPTPLQIVGRIFYRMVPFNSLSFFGENGWHDKWSETRVINIKNYQAEIQAKREIEDLGKKEIA</sequence>
<gene>
    <name evidence="8" type="ORF">NCTC11432_02539</name>
</gene>
<accession>A0A448B373</accession>
<dbReference type="GO" id="GO:0005886">
    <property type="term" value="C:plasma membrane"/>
    <property type="evidence" value="ECO:0007669"/>
    <property type="project" value="UniProtKB-SubCell"/>
</dbReference>
<evidence type="ECO:0000313" key="8">
    <source>
        <dbReference type="EMBL" id="VEE08209.1"/>
    </source>
</evidence>
<comment type="subcellular location">
    <subcellularLocation>
        <location evidence="1">Cell membrane</location>
        <topology evidence="1">Multi-pass membrane protein</topology>
    </subcellularLocation>
</comment>
<proteinExistence type="predicted"/>
<dbReference type="EMBL" id="LR134289">
    <property type="protein sequence ID" value="VEE08209.1"/>
    <property type="molecule type" value="Genomic_DNA"/>
</dbReference>
<keyword evidence="3 6" id="KW-0812">Transmembrane</keyword>
<dbReference type="OrthoDB" id="762068at2"/>
<reference evidence="8 9" key="1">
    <citation type="submission" date="2018-12" db="EMBL/GenBank/DDBJ databases">
        <authorList>
            <consortium name="Pathogen Informatics"/>
        </authorList>
    </citation>
    <scope>NUCLEOTIDE SEQUENCE [LARGE SCALE GENOMIC DNA]</scope>
    <source>
        <strain evidence="8 9">NCTC11432</strain>
    </source>
</reference>
<keyword evidence="4 6" id="KW-1133">Transmembrane helix</keyword>
<protein>
    <submittedName>
        <fullName evidence="8">RDD family</fullName>
    </submittedName>
</protein>
<evidence type="ECO:0000256" key="5">
    <source>
        <dbReference type="ARBA" id="ARBA00023136"/>
    </source>
</evidence>
<evidence type="ECO:0000259" key="7">
    <source>
        <dbReference type="Pfam" id="PF06271"/>
    </source>
</evidence>
<evidence type="ECO:0000256" key="6">
    <source>
        <dbReference type="SAM" id="Phobius"/>
    </source>
</evidence>
<dbReference type="STRING" id="525257.HMPREF0204_11916"/>
<dbReference type="InterPro" id="IPR010432">
    <property type="entry name" value="RDD"/>
</dbReference>
<dbReference type="Pfam" id="PF06271">
    <property type="entry name" value="RDD"/>
    <property type="match status" value="1"/>
</dbReference>
<dbReference type="AlphaFoldDB" id="A0A448B373"/>
<name>A0A448B373_CHRGE</name>
<keyword evidence="2" id="KW-1003">Cell membrane</keyword>
<evidence type="ECO:0000256" key="3">
    <source>
        <dbReference type="ARBA" id="ARBA00022692"/>
    </source>
</evidence>
<organism evidence="8 9">
    <name type="scientific">Chryseobacterium gleum</name>
    <name type="common">Flavobacterium gleum</name>
    <dbReference type="NCBI Taxonomy" id="250"/>
    <lineage>
        <taxon>Bacteria</taxon>
        <taxon>Pseudomonadati</taxon>
        <taxon>Bacteroidota</taxon>
        <taxon>Flavobacteriia</taxon>
        <taxon>Flavobacteriales</taxon>
        <taxon>Weeksellaceae</taxon>
        <taxon>Chryseobacterium group</taxon>
        <taxon>Chryseobacterium</taxon>
    </lineage>
</organism>
<dbReference type="PANTHER" id="PTHR36115:SF4">
    <property type="entry name" value="MEMBRANE PROTEIN"/>
    <property type="match status" value="1"/>
</dbReference>
<feature type="transmembrane region" description="Helical" evidence="6">
    <location>
        <begin position="61"/>
        <end position="81"/>
    </location>
</feature>
<keyword evidence="5 6" id="KW-0472">Membrane</keyword>
<feature type="domain" description="RDD" evidence="7">
    <location>
        <begin position="13"/>
        <end position="129"/>
    </location>
</feature>
<dbReference type="InterPro" id="IPR051791">
    <property type="entry name" value="Pra-immunoreactive"/>
</dbReference>
<dbReference type="Proteomes" id="UP000279227">
    <property type="component" value="Chromosome"/>
</dbReference>
<evidence type="ECO:0000256" key="1">
    <source>
        <dbReference type="ARBA" id="ARBA00004651"/>
    </source>
</evidence>